<proteinExistence type="predicted"/>
<keyword evidence="2" id="KW-1185">Reference proteome</keyword>
<comment type="caution">
    <text evidence="1">The sequence shown here is derived from an EMBL/GenBank/DDBJ whole genome shotgun (WGS) entry which is preliminary data.</text>
</comment>
<dbReference type="EMBL" id="CM044701">
    <property type="protein sequence ID" value="KAI5680275.1"/>
    <property type="molecule type" value="Genomic_DNA"/>
</dbReference>
<accession>A0ACC0C5X5</accession>
<evidence type="ECO:0000313" key="1">
    <source>
        <dbReference type="EMBL" id="KAI5680275.1"/>
    </source>
</evidence>
<sequence length="712" mass="79102">MDNQRQKRHEQLPSSSPARRSLKRKLDEDFEYDRKIEDISSGSGDAHQDLRREVRKQVEILESTFSPIEADRASAKHAVHILADLAKNEAIVNVIVDCGAVPALVQHLQAPAPPREGEASRPYEHEVEKGSAFTLGLLAIKPEHQQLIVDAGALPHLVDLLKRHRNGQNSRAVIGVLRRAADAITNLAHENSSIKSRVRVEGGIPPLVELLEFIDTKVQRAAAGALRTLAFKNDENKNQIVECNALPTLILMLQSEDAAIHYEAVGVIGNLVHSSPNIKKEVLVAGALQPVIGLLSSCCSESKREAALLLGQFAATDSDCKVHIVQRGAVKPLIKMLKSPDSQLKEMSAFALGRLAQDTHNQAGIAHSGGIIPLLDLLDSRNGSLQHNAAFALYGLADNEDNVAELIRVGGVQSLQDGEFIVQPTRDCVAKTLKRLEEKIHGRVLRQLLYLMRVEEKLVQGRVALALAHLCSADDQRTIFIDNTGLELLLELLQAHDFKHQKDASVALCKLANKASTLSPVDAAPPSPIPQVYLGEQYVNNSTLSDVTFLIEGKRFYAHRICLLASSDAFRAMFDGGYRERDAKDIEIPNIRWDVFELMMRYIYTGSVNVNLDVAQDLLRAADQYLLEGLKRLCEYSIAQDISVDNVSMMFELSEAFNALSLRHACILFILENYDKLCVMPWYMNLIKRILPETRQYFVKTLTRPTHADLKR</sequence>
<name>A0ACC0C5X5_CATRO</name>
<evidence type="ECO:0000313" key="2">
    <source>
        <dbReference type="Proteomes" id="UP001060085"/>
    </source>
</evidence>
<protein>
    <submittedName>
        <fullName evidence="1">Uncharacterized protein</fullName>
    </submittedName>
</protein>
<gene>
    <name evidence="1" type="ORF">M9H77_01502</name>
</gene>
<reference evidence="2" key="1">
    <citation type="journal article" date="2023" name="Nat. Plants">
        <title>Single-cell RNA sequencing provides a high-resolution roadmap for understanding the multicellular compartmentation of specialized metabolism.</title>
        <authorList>
            <person name="Sun S."/>
            <person name="Shen X."/>
            <person name="Li Y."/>
            <person name="Li Y."/>
            <person name="Wang S."/>
            <person name="Li R."/>
            <person name="Zhang H."/>
            <person name="Shen G."/>
            <person name="Guo B."/>
            <person name="Wei J."/>
            <person name="Xu J."/>
            <person name="St-Pierre B."/>
            <person name="Chen S."/>
            <person name="Sun C."/>
        </authorList>
    </citation>
    <scope>NUCLEOTIDE SEQUENCE [LARGE SCALE GENOMIC DNA]</scope>
</reference>
<organism evidence="1 2">
    <name type="scientific">Catharanthus roseus</name>
    <name type="common">Madagascar periwinkle</name>
    <name type="synonym">Vinca rosea</name>
    <dbReference type="NCBI Taxonomy" id="4058"/>
    <lineage>
        <taxon>Eukaryota</taxon>
        <taxon>Viridiplantae</taxon>
        <taxon>Streptophyta</taxon>
        <taxon>Embryophyta</taxon>
        <taxon>Tracheophyta</taxon>
        <taxon>Spermatophyta</taxon>
        <taxon>Magnoliopsida</taxon>
        <taxon>eudicotyledons</taxon>
        <taxon>Gunneridae</taxon>
        <taxon>Pentapetalae</taxon>
        <taxon>asterids</taxon>
        <taxon>lamiids</taxon>
        <taxon>Gentianales</taxon>
        <taxon>Apocynaceae</taxon>
        <taxon>Rauvolfioideae</taxon>
        <taxon>Vinceae</taxon>
        <taxon>Catharanthinae</taxon>
        <taxon>Catharanthus</taxon>
    </lineage>
</organism>
<dbReference type="Proteomes" id="UP001060085">
    <property type="component" value="Linkage Group LG01"/>
</dbReference>